<accession>A0A1M4EDL0</accession>
<dbReference type="RefSeq" id="WP_263657333.1">
    <property type="nucleotide sequence ID" value="NZ_CP084058.1"/>
</dbReference>
<sequence length="40" mass="4337">MKRRMMFVGFALLMSVGALNATPALADTPWATPASFHCPQ</sequence>
<evidence type="ECO:0000256" key="1">
    <source>
        <dbReference type="SAM" id="SignalP"/>
    </source>
</evidence>
<reference evidence="2" key="1">
    <citation type="submission" date="2016-04" db="EMBL/GenBank/DDBJ databases">
        <authorList>
            <person name="Evans L.H."/>
            <person name="Alamgir A."/>
            <person name="Owens N."/>
            <person name="Weber N.D."/>
            <person name="Virtaneva K."/>
            <person name="Barbian K."/>
            <person name="Babar A."/>
            <person name="Rosenke K."/>
        </authorList>
    </citation>
    <scope>NUCLEOTIDE SEQUENCE</scope>
    <source>
        <strain evidence="2">Nono1</strain>
    </source>
</reference>
<gene>
    <name evidence="2" type="ORF">BN4615_P6322</name>
</gene>
<protein>
    <submittedName>
        <fullName evidence="2">Uncharacterized protein</fullName>
    </submittedName>
</protein>
<keyword evidence="1" id="KW-0732">Signal</keyword>
<name>A0A1M4EDL0_9ACTN</name>
<dbReference type="AlphaFoldDB" id="A0A1M4EDL0"/>
<dbReference type="EMBL" id="LT559118">
    <property type="protein sequence ID" value="SBO96806.1"/>
    <property type="molecule type" value="Genomic_DNA"/>
</dbReference>
<feature type="chain" id="PRO_5012318783" evidence="1">
    <location>
        <begin position="27"/>
        <end position="40"/>
    </location>
</feature>
<organism evidence="2">
    <name type="scientific">Nonomuraea gerenzanensis</name>
    <dbReference type="NCBI Taxonomy" id="93944"/>
    <lineage>
        <taxon>Bacteria</taxon>
        <taxon>Bacillati</taxon>
        <taxon>Actinomycetota</taxon>
        <taxon>Actinomycetes</taxon>
        <taxon>Streptosporangiales</taxon>
        <taxon>Streptosporangiaceae</taxon>
        <taxon>Nonomuraea</taxon>
    </lineage>
</organism>
<feature type="signal peptide" evidence="1">
    <location>
        <begin position="1"/>
        <end position="26"/>
    </location>
</feature>
<evidence type="ECO:0000313" key="2">
    <source>
        <dbReference type="EMBL" id="SBO96806.1"/>
    </source>
</evidence>
<proteinExistence type="predicted"/>